<keyword evidence="2" id="KW-1185">Reference proteome</keyword>
<proteinExistence type="predicted"/>
<accession>A0A9N9N8L8</accession>
<evidence type="ECO:0000313" key="2">
    <source>
        <dbReference type="Proteomes" id="UP000789375"/>
    </source>
</evidence>
<dbReference type="AlphaFoldDB" id="A0A9N9N8L8"/>
<sequence>TQRNLKNPSSSSSNISRLTILAVSRPPSRLITPSFSQNAENVTLSSFLQNANTINITINNNYARPDEE</sequence>
<evidence type="ECO:0000313" key="1">
    <source>
        <dbReference type="EMBL" id="CAG8713937.1"/>
    </source>
</evidence>
<name>A0A9N9N8L8_FUNMO</name>
<feature type="non-terminal residue" evidence="1">
    <location>
        <position position="1"/>
    </location>
</feature>
<protein>
    <submittedName>
        <fullName evidence="1">2429_t:CDS:1</fullName>
    </submittedName>
</protein>
<dbReference type="EMBL" id="CAJVPP010011343">
    <property type="protein sequence ID" value="CAG8713937.1"/>
    <property type="molecule type" value="Genomic_DNA"/>
</dbReference>
<organism evidence="1 2">
    <name type="scientific">Funneliformis mosseae</name>
    <name type="common">Endomycorrhizal fungus</name>
    <name type="synonym">Glomus mosseae</name>
    <dbReference type="NCBI Taxonomy" id="27381"/>
    <lineage>
        <taxon>Eukaryota</taxon>
        <taxon>Fungi</taxon>
        <taxon>Fungi incertae sedis</taxon>
        <taxon>Mucoromycota</taxon>
        <taxon>Glomeromycotina</taxon>
        <taxon>Glomeromycetes</taxon>
        <taxon>Glomerales</taxon>
        <taxon>Glomeraceae</taxon>
        <taxon>Funneliformis</taxon>
    </lineage>
</organism>
<comment type="caution">
    <text evidence="1">The sequence shown here is derived from an EMBL/GenBank/DDBJ whole genome shotgun (WGS) entry which is preliminary data.</text>
</comment>
<gene>
    <name evidence="1" type="ORF">FMOSSE_LOCUS14511</name>
</gene>
<reference evidence="1" key="1">
    <citation type="submission" date="2021-06" db="EMBL/GenBank/DDBJ databases">
        <authorList>
            <person name="Kallberg Y."/>
            <person name="Tangrot J."/>
            <person name="Rosling A."/>
        </authorList>
    </citation>
    <scope>NUCLEOTIDE SEQUENCE</scope>
    <source>
        <strain evidence="1">87-6 pot B 2015</strain>
    </source>
</reference>
<dbReference type="Proteomes" id="UP000789375">
    <property type="component" value="Unassembled WGS sequence"/>
</dbReference>